<feature type="domain" description="Intradiol ring-cleavage dioxygenases" evidence="4">
    <location>
        <begin position="59"/>
        <end position="177"/>
    </location>
</feature>
<evidence type="ECO:0000313" key="5">
    <source>
        <dbReference type="EMBL" id="MBM7810879.1"/>
    </source>
</evidence>
<dbReference type="SUPFAM" id="SSF49482">
    <property type="entry name" value="Aromatic compound dioxygenase"/>
    <property type="match status" value="1"/>
</dbReference>
<evidence type="ECO:0000256" key="2">
    <source>
        <dbReference type="ARBA" id="ARBA00022964"/>
    </source>
</evidence>
<dbReference type="PANTHER" id="PTHR33711:SF11">
    <property type="entry name" value="DIOXYGENASE"/>
    <property type="match status" value="1"/>
</dbReference>
<dbReference type="Proteomes" id="UP000671828">
    <property type="component" value="Chromosome"/>
</dbReference>
<comment type="similarity">
    <text evidence="1">Belongs to the intradiol ring-cleavage dioxygenase family.</text>
</comment>
<proteinExistence type="inferred from homology"/>
<evidence type="ECO:0000256" key="3">
    <source>
        <dbReference type="ARBA" id="ARBA00023002"/>
    </source>
</evidence>
<dbReference type="RefSeq" id="WP_204841794.1">
    <property type="nucleotide sequence ID" value="NZ_JAFBCL010000001.1"/>
</dbReference>
<dbReference type="Gene3D" id="2.60.130.10">
    <property type="entry name" value="Aromatic compound dioxygenase"/>
    <property type="match status" value="1"/>
</dbReference>
<evidence type="ECO:0000313" key="8">
    <source>
        <dbReference type="Proteomes" id="UP001195724"/>
    </source>
</evidence>
<keyword evidence="8" id="KW-1185">Reference proteome</keyword>
<dbReference type="InterPro" id="IPR015889">
    <property type="entry name" value="Intradiol_dOase_core"/>
</dbReference>
<dbReference type="GO" id="GO:0008199">
    <property type="term" value="F:ferric iron binding"/>
    <property type="evidence" value="ECO:0007669"/>
    <property type="project" value="InterPro"/>
</dbReference>
<dbReference type="Pfam" id="PF00775">
    <property type="entry name" value="Dioxygenase_C"/>
    <property type="match status" value="1"/>
</dbReference>
<keyword evidence="3" id="KW-0560">Oxidoreductase</keyword>
<dbReference type="InterPro" id="IPR050770">
    <property type="entry name" value="Intradiol_RC_Dioxygenase"/>
</dbReference>
<protein>
    <submittedName>
        <fullName evidence="5 6">Dioxygenase</fullName>
    </submittedName>
</protein>
<accession>A0A8T8I249</accession>
<dbReference type="PROSITE" id="PS51318">
    <property type="entry name" value="TAT"/>
    <property type="match status" value="1"/>
</dbReference>
<evidence type="ECO:0000313" key="7">
    <source>
        <dbReference type="Proteomes" id="UP000671828"/>
    </source>
</evidence>
<dbReference type="InterPro" id="IPR000627">
    <property type="entry name" value="Intradiol_dOase_C"/>
</dbReference>
<dbReference type="InterPro" id="IPR006311">
    <property type="entry name" value="TAT_signal"/>
</dbReference>
<evidence type="ECO:0000259" key="4">
    <source>
        <dbReference type="Pfam" id="PF00775"/>
    </source>
</evidence>
<reference evidence="5 8" key="1">
    <citation type="submission" date="2021-01" db="EMBL/GenBank/DDBJ databases">
        <title>Sequencing the genomes of 1000 actinobacteria strains.</title>
        <authorList>
            <person name="Klenk H.-P."/>
        </authorList>
    </citation>
    <scope>NUCLEOTIDE SEQUENCE [LARGE SCALE GENOMIC DNA]</scope>
    <source>
        <strain evidence="5 8">DSM 44581</strain>
    </source>
</reference>
<gene>
    <name evidence="6" type="ORF">J7S33_09045</name>
    <name evidence="5" type="ORF">JOE68_001744</name>
</gene>
<evidence type="ECO:0000313" key="6">
    <source>
        <dbReference type="EMBL" id="QTR04895.1"/>
    </source>
</evidence>
<organism evidence="6 7">
    <name type="scientific">Saccharothrix algeriensis</name>
    <dbReference type="NCBI Taxonomy" id="173560"/>
    <lineage>
        <taxon>Bacteria</taxon>
        <taxon>Bacillati</taxon>
        <taxon>Actinomycetota</taxon>
        <taxon>Actinomycetes</taxon>
        <taxon>Pseudonocardiales</taxon>
        <taxon>Pseudonocardiaceae</taxon>
        <taxon>Saccharothrix</taxon>
    </lineage>
</organism>
<dbReference type="GO" id="GO:0016702">
    <property type="term" value="F:oxidoreductase activity, acting on single donors with incorporation of molecular oxygen, incorporation of two atoms of oxygen"/>
    <property type="evidence" value="ECO:0007669"/>
    <property type="project" value="InterPro"/>
</dbReference>
<dbReference type="Proteomes" id="UP001195724">
    <property type="component" value="Unassembled WGS sequence"/>
</dbReference>
<dbReference type="AlphaFoldDB" id="A0A8T8I249"/>
<evidence type="ECO:0000256" key="1">
    <source>
        <dbReference type="ARBA" id="ARBA00007825"/>
    </source>
</evidence>
<dbReference type="EMBL" id="CP072788">
    <property type="protein sequence ID" value="QTR04895.1"/>
    <property type="molecule type" value="Genomic_DNA"/>
</dbReference>
<dbReference type="CDD" id="cd00421">
    <property type="entry name" value="intradiol_dioxygenase"/>
    <property type="match status" value="1"/>
</dbReference>
<keyword evidence="2 6" id="KW-0223">Dioxygenase</keyword>
<dbReference type="EMBL" id="JAFBCL010000001">
    <property type="protein sequence ID" value="MBM7810879.1"/>
    <property type="molecule type" value="Genomic_DNA"/>
</dbReference>
<dbReference type="PANTHER" id="PTHR33711">
    <property type="entry name" value="DIOXYGENASE, PUTATIVE (AFU_ORTHOLOGUE AFUA_2G02910)-RELATED"/>
    <property type="match status" value="1"/>
</dbReference>
<name>A0A8T8I249_9PSEU</name>
<sequence length="218" mass="23675">MSEGTTEDGTSRRSFIATGSAAVALSAVGVGLVGNPAAEGGTLPLTPQCTDGDDTPPVIEGPYFRRNSPLRTNLRTTGVSGVLLSLTGFVYDTRCRPLANVLLDFWQADQRGQYDNSTPAYRGRGHQFTDAKGAFTLETIVPKDYPGRTPHLHVKAQAPRGPVLTTQLYFPDDTRAYGMNVAALNRRDAYYIRDTVIKLGPLTANRYQGTFDFVVRTA</sequence>
<reference evidence="6" key="2">
    <citation type="submission" date="2021-04" db="EMBL/GenBank/DDBJ databases">
        <title>Saccharothrix algeriensis WGS.</title>
        <authorList>
            <person name="Stuskova K."/>
            <person name="Hakalova E."/>
            <person name="Tebbal A.B."/>
            <person name="Eichmeier A."/>
        </authorList>
    </citation>
    <scope>NUCLEOTIDE SEQUENCE</scope>
    <source>
        <strain evidence="6">NRRL B-24137</strain>
    </source>
</reference>